<gene>
    <name evidence="3" type="ORF">QTG54_006159</name>
</gene>
<evidence type="ECO:0000256" key="1">
    <source>
        <dbReference type="SAM" id="MobiDB-lite"/>
    </source>
</evidence>
<dbReference type="InterPro" id="IPR007234">
    <property type="entry name" value="Vps53_N"/>
</dbReference>
<dbReference type="GO" id="GO:0000938">
    <property type="term" value="C:GARP complex"/>
    <property type="evidence" value="ECO:0007669"/>
    <property type="project" value="InterPro"/>
</dbReference>
<feature type="compositionally biased region" description="Acidic residues" evidence="1">
    <location>
        <begin position="576"/>
        <end position="590"/>
    </location>
</feature>
<feature type="region of interest" description="Disordered" evidence="1">
    <location>
        <begin position="1"/>
        <end position="43"/>
    </location>
</feature>
<dbReference type="GO" id="GO:0000145">
    <property type="term" value="C:exocyst"/>
    <property type="evidence" value="ECO:0007669"/>
    <property type="project" value="InterPro"/>
</dbReference>
<feature type="compositionally biased region" description="Low complexity" evidence="1">
    <location>
        <begin position="386"/>
        <end position="402"/>
    </location>
</feature>
<feature type="region of interest" description="Disordered" evidence="1">
    <location>
        <begin position="566"/>
        <end position="592"/>
    </location>
</feature>
<feature type="region of interest" description="Disordered" evidence="1">
    <location>
        <begin position="334"/>
        <end position="403"/>
    </location>
</feature>
<feature type="compositionally biased region" description="Basic and acidic residues" evidence="1">
    <location>
        <begin position="68"/>
        <end position="86"/>
    </location>
</feature>
<accession>A0AAD8YCZ7</accession>
<dbReference type="Pfam" id="PF06046">
    <property type="entry name" value="Sec6"/>
    <property type="match status" value="1"/>
</dbReference>
<dbReference type="EMBL" id="JATAAI010000009">
    <property type="protein sequence ID" value="KAK1743538.1"/>
    <property type="molecule type" value="Genomic_DNA"/>
</dbReference>
<protein>
    <submittedName>
        <fullName evidence="3">Vacuolar protein sorting-associated protein 53</fullName>
    </submittedName>
</protein>
<evidence type="ECO:0000259" key="2">
    <source>
        <dbReference type="Pfam" id="PF04100"/>
    </source>
</evidence>
<feature type="compositionally biased region" description="Low complexity" evidence="1">
    <location>
        <begin position="13"/>
        <end position="43"/>
    </location>
</feature>
<feature type="region of interest" description="Disordered" evidence="1">
    <location>
        <begin position="608"/>
        <end position="632"/>
    </location>
</feature>
<proteinExistence type="predicted"/>
<reference evidence="3" key="1">
    <citation type="submission" date="2023-06" db="EMBL/GenBank/DDBJ databases">
        <title>Survivors Of The Sea: Transcriptome response of Skeletonema marinoi to long-term dormancy.</title>
        <authorList>
            <person name="Pinder M.I.M."/>
            <person name="Kourtchenko O."/>
            <person name="Robertson E.K."/>
            <person name="Larsson T."/>
            <person name="Maumus F."/>
            <person name="Osuna-Cruz C.M."/>
            <person name="Vancaester E."/>
            <person name="Stenow R."/>
            <person name="Vandepoele K."/>
            <person name="Ploug H."/>
            <person name="Bruchert V."/>
            <person name="Godhe A."/>
            <person name="Topel M."/>
        </authorList>
    </citation>
    <scope>NUCLEOTIDE SEQUENCE</scope>
    <source>
        <strain evidence="3">R05AC</strain>
    </source>
</reference>
<dbReference type="InterPro" id="IPR039766">
    <property type="entry name" value="Vps53"/>
</dbReference>
<dbReference type="PANTHER" id="PTHR12820">
    <property type="entry name" value="VACUOLAR SORTING PROTEIN 53"/>
    <property type="match status" value="1"/>
</dbReference>
<comment type="caution">
    <text evidence="3">The sequence shown here is derived from an EMBL/GenBank/DDBJ whole genome shotgun (WGS) entry which is preliminary data.</text>
</comment>
<organism evidence="3 4">
    <name type="scientific">Skeletonema marinoi</name>
    <dbReference type="NCBI Taxonomy" id="267567"/>
    <lineage>
        <taxon>Eukaryota</taxon>
        <taxon>Sar</taxon>
        <taxon>Stramenopiles</taxon>
        <taxon>Ochrophyta</taxon>
        <taxon>Bacillariophyta</taxon>
        <taxon>Coscinodiscophyceae</taxon>
        <taxon>Thalassiosirophycidae</taxon>
        <taxon>Thalassiosirales</taxon>
        <taxon>Skeletonemataceae</taxon>
        <taxon>Skeletonema</taxon>
        <taxon>Skeletonema marinoi-dohrnii complex</taxon>
    </lineage>
</organism>
<sequence>MTAPSAIGGGPSIGSSSAVSSQSVATVAAADGGPPSSATAAAAAAVSPDALLDALDFSTNSRYYSAPAKEETSKQDDDNDEHKSQQQHDFDPIAFLNQHYYTEQQLVSALPTLRSAISTRLTTLDDSLSTTLRHQASLAPLISQDVLHARNAVHQLASRMHSVKTQALQSESAVIEITRDMKRLDYAKRHLQRTITALKRLHMLLHAAEQLRMAATIDPSTCPIPNYRAASQLIDATRLLLGHFDGYMNSVPKMRQVRDAIGMLNSQLREGAVNLFREVGFQQAEAEEETAPMVVGALSDACLVIDALGEKSKQDFVREFISDHLEEYESLYSPFPAKKRGNNSGSSDKKKGGSNKNKSDAPGSPPKSFKKSSTTSSDDVTNNEKTPPSSSSTNNTNSPSSSLDQVEQRFAWYRSKLRSLQLKFTNVFPLHWNLYYHLTVSFLERTARHLKFILKKHSATVRIAPFNPNTKEGGGGDSTMATPSMVMSASAVTQAASKFGMSVNSAHGDGGVAVAAAADGLSDGEKAVTALLKALQKTILFEKEMSAWLSRDFGTQFVDPSEVVANDAKKKRGDENDNEEGGGEEALEFDDQGRAVAAGSAEGIRIKYERRKRTGGGAGSNRQGGSGGDPVPQLMGIASVTFDNYMSPYVALEERTMDEQLHAAIADTTVDNRGAQPVFVSSTNLFIYMKNSITRCTALTKEKTFFLLQRSFQKKLQSYAKVLDKKLPQPQTQIAAKMASLVDSTQTTNTVYRIPPGQEVTVCYVIDTCEYCADTVEALEDLIRDKIGSKYQDKIDMTEEQDAFQDVTAKCIRVLVSGLEQRLDAPLKELSRTNWSSFDMVGEESSYVRTIQLTIHPFVTEVRQLIPSSYFRSFCDKFALAFASTYYRTLTGLKRISEAGTQQLLLDVTTIKSLLLKLPVLEAEKKPGGATRHSNVNQSKSLSGASTIAPAMYTKMVNKEFRKLEVMLKLVGSPKDMLVDMFRAQWDSSIDTSMMASDFQTIMILKGIPRNDHASMLESLGVEAVEGRVGADSSMTVNIQALQEKGSDVAAKVNADLDQMRQRVDRFRNAFR</sequence>
<name>A0AAD8YCZ7_9STRA</name>
<dbReference type="GO" id="GO:0006887">
    <property type="term" value="P:exocytosis"/>
    <property type="evidence" value="ECO:0007669"/>
    <property type="project" value="InterPro"/>
</dbReference>
<dbReference type="GO" id="GO:0042147">
    <property type="term" value="P:retrograde transport, endosome to Golgi"/>
    <property type="evidence" value="ECO:0007669"/>
    <property type="project" value="InterPro"/>
</dbReference>
<feature type="domain" description="Vps53 N-terminal" evidence="2">
    <location>
        <begin position="89"/>
        <end position="332"/>
    </location>
</feature>
<evidence type="ECO:0000313" key="4">
    <source>
        <dbReference type="Proteomes" id="UP001224775"/>
    </source>
</evidence>
<dbReference type="PANTHER" id="PTHR12820:SF0">
    <property type="entry name" value="VACUOLAR PROTEIN SORTING-ASSOCIATED PROTEIN 53 HOMOLOG"/>
    <property type="match status" value="1"/>
</dbReference>
<evidence type="ECO:0000313" key="3">
    <source>
        <dbReference type="EMBL" id="KAK1743538.1"/>
    </source>
</evidence>
<keyword evidence="4" id="KW-1185">Reference proteome</keyword>
<feature type="domain" description="Vps53 N-terminal" evidence="2">
    <location>
        <begin position="397"/>
        <end position="462"/>
    </location>
</feature>
<dbReference type="AlphaFoldDB" id="A0AAD8YCZ7"/>
<dbReference type="Proteomes" id="UP001224775">
    <property type="component" value="Unassembled WGS sequence"/>
</dbReference>
<dbReference type="InterPro" id="IPR010326">
    <property type="entry name" value="EXOC3/Sec6"/>
</dbReference>
<feature type="region of interest" description="Disordered" evidence="1">
    <location>
        <begin position="66"/>
        <end position="86"/>
    </location>
</feature>
<feature type="compositionally biased region" description="Gly residues" evidence="1">
    <location>
        <begin position="615"/>
        <end position="628"/>
    </location>
</feature>
<dbReference type="GO" id="GO:0005829">
    <property type="term" value="C:cytosol"/>
    <property type="evidence" value="ECO:0007669"/>
    <property type="project" value="GOC"/>
</dbReference>
<dbReference type="Pfam" id="PF04100">
    <property type="entry name" value="Vps53_N"/>
    <property type="match status" value="2"/>
</dbReference>